<reference evidence="6" key="1">
    <citation type="journal article" date="2020" name="Stud. Mycol.">
        <title>101 Dothideomycetes genomes: a test case for predicting lifestyles and emergence of pathogens.</title>
        <authorList>
            <person name="Haridas S."/>
            <person name="Albert R."/>
            <person name="Binder M."/>
            <person name="Bloem J."/>
            <person name="Labutti K."/>
            <person name="Salamov A."/>
            <person name="Andreopoulos B."/>
            <person name="Baker S."/>
            <person name="Barry K."/>
            <person name="Bills G."/>
            <person name="Bluhm B."/>
            <person name="Cannon C."/>
            <person name="Castanera R."/>
            <person name="Culley D."/>
            <person name="Daum C."/>
            <person name="Ezra D."/>
            <person name="Gonzalez J."/>
            <person name="Henrissat B."/>
            <person name="Kuo A."/>
            <person name="Liang C."/>
            <person name="Lipzen A."/>
            <person name="Lutzoni F."/>
            <person name="Magnuson J."/>
            <person name="Mondo S."/>
            <person name="Nolan M."/>
            <person name="Ohm R."/>
            <person name="Pangilinan J."/>
            <person name="Park H.-J."/>
            <person name="Ramirez L."/>
            <person name="Alfaro M."/>
            <person name="Sun H."/>
            <person name="Tritt A."/>
            <person name="Yoshinaga Y."/>
            <person name="Zwiers L.-H."/>
            <person name="Turgeon B."/>
            <person name="Goodwin S."/>
            <person name="Spatafora J."/>
            <person name="Crous P."/>
            <person name="Grigoriev I."/>
        </authorList>
    </citation>
    <scope>NUCLEOTIDE SEQUENCE</scope>
    <source>
        <strain evidence="6">CBS 121410</strain>
    </source>
</reference>
<accession>A0A9P4LY58</accession>
<evidence type="ECO:0000256" key="5">
    <source>
        <dbReference type="ARBA" id="ARBA00022758"/>
    </source>
</evidence>
<dbReference type="EMBL" id="ML978716">
    <property type="protein sequence ID" value="KAF2088454.1"/>
    <property type="molecule type" value="Genomic_DNA"/>
</dbReference>
<dbReference type="PANTHER" id="PTHR10279">
    <property type="entry name" value="ORNITHINE DECARBOXYLASE ANTIZYME"/>
    <property type="match status" value="1"/>
</dbReference>
<dbReference type="InterPro" id="IPR016181">
    <property type="entry name" value="Acyl_CoA_acyltransferase"/>
</dbReference>
<comment type="similarity">
    <text evidence="2">Belongs to the ODC antizyme family.</text>
</comment>
<evidence type="ECO:0000256" key="4">
    <source>
        <dbReference type="ARBA" id="ARBA00017712"/>
    </source>
</evidence>
<dbReference type="Gene3D" id="3.40.630.60">
    <property type="match status" value="1"/>
</dbReference>
<protein>
    <recommendedName>
        <fullName evidence="4">Ornithine decarboxylase antizyme</fullName>
    </recommendedName>
</protein>
<dbReference type="GO" id="GO:0005737">
    <property type="term" value="C:cytoplasm"/>
    <property type="evidence" value="ECO:0007669"/>
    <property type="project" value="TreeGrafter"/>
</dbReference>
<comment type="subunit">
    <text evidence="3">Interacts with ODC and thereby sterically blocks ODC homodimerization.</text>
</comment>
<evidence type="ECO:0000256" key="3">
    <source>
        <dbReference type="ARBA" id="ARBA00011486"/>
    </source>
</evidence>
<name>A0A9P4LY58_9PEZI</name>
<evidence type="ECO:0000313" key="7">
    <source>
        <dbReference type="Proteomes" id="UP000799776"/>
    </source>
</evidence>
<dbReference type="AlphaFoldDB" id="A0A9P4LY58"/>
<dbReference type="GO" id="GO:0005634">
    <property type="term" value="C:nucleus"/>
    <property type="evidence" value="ECO:0007669"/>
    <property type="project" value="TreeGrafter"/>
</dbReference>
<dbReference type="OrthoDB" id="5959761at2759"/>
<dbReference type="SUPFAM" id="SSF55729">
    <property type="entry name" value="Acyl-CoA N-acyltransferases (Nat)"/>
    <property type="match status" value="1"/>
</dbReference>
<dbReference type="GO" id="GO:0045732">
    <property type="term" value="P:positive regulation of protein catabolic process"/>
    <property type="evidence" value="ECO:0007669"/>
    <property type="project" value="TreeGrafter"/>
</dbReference>
<sequence length="265" mass="28718">MAKRTNSPQSSSSSSRFAMKASCYAVDASSMALQGFHYSTTGAGGADPPLAAYITSEEQSTPRKLVPARRGGAACTIAGECERLFCETLKTVFLGEGNQDCQDSLAMGMYNINDTDATTAKRFESYDSGIGLPTPPAMTSGLNGPAVHDGLVQQWIEVWDYAGGARFRGFVAGEDEDKSMFVFFDEAAMVKDLKPGLMALIELCSISEFDCTRLNVCLDRATETEEMNGLMKDLGWIGFEPVTLAEWTSQPPIISDQWVFLGMEV</sequence>
<gene>
    <name evidence="6" type="ORF">K490DRAFT_72874</name>
</gene>
<evidence type="ECO:0000313" key="6">
    <source>
        <dbReference type="EMBL" id="KAF2088454.1"/>
    </source>
</evidence>
<keyword evidence="7" id="KW-1185">Reference proteome</keyword>
<dbReference type="InterPro" id="IPR002993">
    <property type="entry name" value="ODC_AZ"/>
</dbReference>
<dbReference type="Pfam" id="PF02100">
    <property type="entry name" value="ODC_AZ"/>
    <property type="match status" value="1"/>
</dbReference>
<dbReference type="GO" id="GO:0008073">
    <property type="term" value="F:ornithine decarboxylase inhibitor activity"/>
    <property type="evidence" value="ECO:0007669"/>
    <property type="project" value="InterPro"/>
</dbReference>
<comment type="function">
    <text evidence="1">Ornithine decarboxylase (ODC) antizyme protein that negatively regulates ODC activity and intracellular polyamine biosynthesis in response to increased intracellular polyamine levels. Binds to ODC monomers, inhibiting the assembly of the functional ODC homodimer, and targets the monomers for ubiquitin-independent proteolytic destruction by the 26S proteasome.</text>
</comment>
<comment type="caution">
    <text evidence="6">The sequence shown here is derived from an EMBL/GenBank/DDBJ whole genome shotgun (WGS) entry which is preliminary data.</text>
</comment>
<keyword evidence="5" id="KW-0688">Ribosomal frameshifting</keyword>
<evidence type="ECO:0000256" key="2">
    <source>
        <dbReference type="ARBA" id="ARBA00008796"/>
    </source>
</evidence>
<organism evidence="6 7">
    <name type="scientific">Saccharata proteae CBS 121410</name>
    <dbReference type="NCBI Taxonomy" id="1314787"/>
    <lineage>
        <taxon>Eukaryota</taxon>
        <taxon>Fungi</taxon>
        <taxon>Dikarya</taxon>
        <taxon>Ascomycota</taxon>
        <taxon>Pezizomycotina</taxon>
        <taxon>Dothideomycetes</taxon>
        <taxon>Dothideomycetes incertae sedis</taxon>
        <taxon>Botryosphaeriales</taxon>
        <taxon>Saccharataceae</taxon>
        <taxon>Saccharata</taxon>
    </lineage>
</organism>
<dbReference type="Proteomes" id="UP000799776">
    <property type="component" value="Unassembled WGS sequence"/>
</dbReference>
<dbReference type="PANTHER" id="PTHR10279:SF10">
    <property type="entry name" value="ORNITHINE DECARBOXYLASE ANTIZYME"/>
    <property type="match status" value="1"/>
</dbReference>
<dbReference type="InterPro" id="IPR038581">
    <property type="entry name" value="ODC_AZ_sf"/>
</dbReference>
<proteinExistence type="inferred from homology"/>
<dbReference type="GO" id="GO:0075523">
    <property type="term" value="P:viral translational frameshifting"/>
    <property type="evidence" value="ECO:0007669"/>
    <property type="project" value="UniProtKB-KW"/>
</dbReference>
<evidence type="ECO:0000256" key="1">
    <source>
        <dbReference type="ARBA" id="ARBA00002307"/>
    </source>
</evidence>